<feature type="transmembrane region" description="Helical" evidence="7">
    <location>
        <begin position="33"/>
        <end position="54"/>
    </location>
</feature>
<reference evidence="9 10" key="2">
    <citation type="journal article" date="2018" name="Plant J.">
        <title>The Physcomitrella patens chromosome-scale assembly reveals moss genome structure and evolution.</title>
        <authorList>
            <person name="Lang D."/>
            <person name="Ullrich K.K."/>
            <person name="Murat F."/>
            <person name="Fuchs J."/>
            <person name="Jenkins J."/>
            <person name="Haas F.B."/>
            <person name="Piednoel M."/>
            <person name="Gundlach H."/>
            <person name="Van Bel M."/>
            <person name="Meyberg R."/>
            <person name="Vives C."/>
            <person name="Morata J."/>
            <person name="Symeonidi A."/>
            <person name="Hiss M."/>
            <person name="Muchero W."/>
            <person name="Kamisugi Y."/>
            <person name="Saleh O."/>
            <person name="Blanc G."/>
            <person name="Decker E.L."/>
            <person name="van Gessel N."/>
            <person name="Grimwood J."/>
            <person name="Hayes R.D."/>
            <person name="Graham S.W."/>
            <person name="Gunter L.E."/>
            <person name="McDaniel S.F."/>
            <person name="Hoernstein S.N.W."/>
            <person name="Larsson A."/>
            <person name="Li F.W."/>
            <person name="Perroud P.F."/>
            <person name="Phillips J."/>
            <person name="Ranjan P."/>
            <person name="Rokshar D.S."/>
            <person name="Rothfels C.J."/>
            <person name="Schneider L."/>
            <person name="Shu S."/>
            <person name="Stevenson D.W."/>
            <person name="Thummler F."/>
            <person name="Tillich M."/>
            <person name="Villarreal Aguilar J.C."/>
            <person name="Widiez T."/>
            <person name="Wong G.K."/>
            <person name="Wymore A."/>
            <person name="Zhang Y."/>
            <person name="Zimmer A.D."/>
            <person name="Quatrano R.S."/>
            <person name="Mayer K.F.X."/>
            <person name="Goodstein D."/>
            <person name="Casacuberta J.M."/>
            <person name="Vandepoele K."/>
            <person name="Reski R."/>
            <person name="Cuming A.C."/>
            <person name="Tuskan G.A."/>
            <person name="Maumus F."/>
            <person name="Salse J."/>
            <person name="Schmutz J."/>
            <person name="Rensing S.A."/>
        </authorList>
    </citation>
    <scope>NUCLEOTIDE SEQUENCE [LARGE SCALE GENOMIC DNA]</scope>
    <source>
        <strain evidence="9 10">cv. Gransden 2004</strain>
    </source>
</reference>
<dbReference type="InterPro" id="IPR000757">
    <property type="entry name" value="Beta-glucanase-like"/>
</dbReference>
<dbReference type="InterPro" id="IPR044791">
    <property type="entry name" value="Beta-glucanase/XTH"/>
</dbReference>
<keyword evidence="4" id="KW-0326">Glycosidase</keyword>
<evidence type="ECO:0000256" key="3">
    <source>
        <dbReference type="ARBA" id="ARBA00022801"/>
    </source>
</evidence>
<comment type="catalytic activity">
    <reaction evidence="5">
        <text>breaks a beta-(1-&gt;4) bond in the backbone of a xyloglucan and transfers the xyloglucanyl segment on to O-4 of the non-reducing terminal glucose residue of an acceptor, which can be a xyloglucan or an oligosaccharide of xyloglucan.</text>
        <dbReference type="EC" id="2.4.1.207"/>
    </reaction>
</comment>
<dbReference type="GO" id="GO:0004553">
    <property type="term" value="F:hydrolase activity, hydrolyzing O-glycosyl compounds"/>
    <property type="evidence" value="ECO:0007669"/>
    <property type="project" value="InterPro"/>
</dbReference>
<evidence type="ECO:0000313" key="9">
    <source>
        <dbReference type="EnsemblPlants" id="Pp3c9_18300V3.4"/>
    </source>
</evidence>
<dbReference type="Pfam" id="PF06955">
    <property type="entry name" value="XET_C"/>
    <property type="match status" value="1"/>
</dbReference>
<dbReference type="AlphaFoldDB" id="A0A7I4EIS7"/>
<dbReference type="EnsemblPlants" id="Pp3c9_18300V3.4">
    <property type="protein sequence ID" value="Pp3c9_18300V3.4"/>
    <property type="gene ID" value="Pp3c9_18300"/>
</dbReference>
<evidence type="ECO:0000256" key="6">
    <source>
        <dbReference type="SAM" id="MobiDB-lite"/>
    </source>
</evidence>
<keyword evidence="3" id="KW-0378">Hydrolase</keyword>
<dbReference type="PROSITE" id="PS51762">
    <property type="entry name" value="GH16_2"/>
    <property type="match status" value="1"/>
</dbReference>
<reference evidence="9 10" key="1">
    <citation type="journal article" date="2008" name="Science">
        <title>The Physcomitrella genome reveals evolutionary insights into the conquest of land by plants.</title>
        <authorList>
            <person name="Rensing S."/>
            <person name="Lang D."/>
            <person name="Zimmer A."/>
            <person name="Terry A."/>
            <person name="Salamov A."/>
            <person name="Shapiro H."/>
            <person name="Nishiyama T."/>
            <person name="Perroud P.-F."/>
            <person name="Lindquist E."/>
            <person name="Kamisugi Y."/>
            <person name="Tanahashi T."/>
            <person name="Sakakibara K."/>
            <person name="Fujita T."/>
            <person name="Oishi K."/>
            <person name="Shin-I T."/>
            <person name="Kuroki Y."/>
            <person name="Toyoda A."/>
            <person name="Suzuki Y."/>
            <person name="Hashimoto A."/>
            <person name="Yamaguchi K."/>
            <person name="Sugano A."/>
            <person name="Kohara Y."/>
            <person name="Fujiyama A."/>
            <person name="Anterola A."/>
            <person name="Aoki S."/>
            <person name="Ashton N."/>
            <person name="Barbazuk W.B."/>
            <person name="Barker E."/>
            <person name="Bennetzen J."/>
            <person name="Bezanilla M."/>
            <person name="Blankenship R."/>
            <person name="Cho S.H."/>
            <person name="Dutcher S."/>
            <person name="Estelle M."/>
            <person name="Fawcett J.A."/>
            <person name="Gundlach H."/>
            <person name="Hanada K."/>
            <person name="Heyl A."/>
            <person name="Hicks K.A."/>
            <person name="Hugh J."/>
            <person name="Lohr M."/>
            <person name="Mayer K."/>
            <person name="Melkozernov A."/>
            <person name="Murata T."/>
            <person name="Nelson D."/>
            <person name="Pils B."/>
            <person name="Prigge M."/>
            <person name="Reiss B."/>
            <person name="Renner T."/>
            <person name="Rombauts S."/>
            <person name="Rushton P."/>
            <person name="Sanderfoot A."/>
            <person name="Schween G."/>
            <person name="Shiu S.-H."/>
            <person name="Stueber K."/>
            <person name="Theodoulou F.L."/>
            <person name="Tu H."/>
            <person name="Van de Peer Y."/>
            <person name="Verrier P.J."/>
            <person name="Waters E."/>
            <person name="Wood A."/>
            <person name="Yang L."/>
            <person name="Cove D."/>
            <person name="Cuming A."/>
            <person name="Hasebe M."/>
            <person name="Lucas S."/>
            <person name="Mishler D.B."/>
            <person name="Reski R."/>
            <person name="Grigoriev I."/>
            <person name="Quatrano R.S."/>
            <person name="Boore J.L."/>
        </authorList>
    </citation>
    <scope>NUCLEOTIDE SEQUENCE [LARGE SCALE GENOMIC DNA]</scope>
    <source>
        <strain evidence="9 10">cv. Gransden 2004</strain>
    </source>
</reference>
<name>A0A7I4EIS7_PHYPA</name>
<accession>A0A7I4EIS7</accession>
<keyword evidence="10" id="KW-1185">Reference proteome</keyword>
<feature type="compositionally biased region" description="Pro residues" evidence="6">
    <location>
        <begin position="92"/>
        <end position="119"/>
    </location>
</feature>
<dbReference type="Gene3D" id="2.60.120.200">
    <property type="match status" value="1"/>
</dbReference>
<evidence type="ECO:0000313" key="10">
    <source>
        <dbReference type="Proteomes" id="UP000006727"/>
    </source>
</evidence>
<sequence>MRESGSCQQPEVVKEVQHKLDQMALVGWPAMKILFMSVVAAVAVTLFPTVINAFEYQSNHNGVVNGFSHAIWNTSPSSLRKDFVHAVAAQVPSPPAVANPPPPPPPPPPPSPPPPPPRLSKPWDLAPWDMHYMNNWTPKDPPGGLVISDDQMHVDMKITSTYQIFGHFLSKNRFVFGFWSMYLKLIPNDSAGLVMSYYFSSPENHTNVDENGKSKDTHDEMDFEFLGNVTGEPITLQTNLYLNGKGGREVRHYLQFDPAADFHKYSLLWNKHIIIWYVDDKVIRVHHNKPDVPFPLVRPMSVLASLWNGSSWATQGGKEELNISHVPFVLQYEGFGGVDGCFACPTNPFTDPSPNCINPDLSQCNSDSYSWNAQDSLTTKQIEELNSHSRDYVIYNYCKDDLRFKNWKTGNVTFPPECKYNNFI</sequence>
<dbReference type="Pfam" id="PF00722">
    <property type="entry name" value="Glyco_hydro_16"/>
    <property type="match status" value="1"/>
</dbReference>
<dbReference type="GO" id="GO:0009505">
    <property type="term" value="C:plant-type cell wall"/>
    <property type="evidence" value="ECO:0000318"/>
    <property type="project" value="GO_Central"/>
</dbReference>
<keyword evidence="7" id="KW-0812">Transmembrane</keyword>
<proteinExistence type="predicted"/>
<evidence type="ECO:0000259" key="8">
    <source>
        <dbReference type="PROSITE" id="PS51762"/>
    </source>
</evidence>
<keyword evidence="7" id="KW-1133">Transmembrane helix</keyword>
<dbReference type="GO" id="GO:0010411">
    <property type="term" value="P:xyloglucan metabolic process"/>
    <property type="evidence" value="ECO:0000318"/>
    <property type="project" value="GO_Central"/>
</dbReference>
<keyword evidence="7" id="KW-0472">Membrane</keyword>
<dbReference type="PANTHER" id="PTHR31062">
    <property type="entry name" value="XYLOGLUCAN ENDOTRANSGLUCOSYLASE/HYDROLASE PROTEIN 8-RELATED"/>
    <property type="match status" value="1"/>
</dbReference>
<dbReference type="InterPro" id="IPR010713">
    <property type="entry name" value="XET_C"/>
</dbReference>
<organism evidence="9 10">
    <name type="scientific">Physcomitrium patens</name>
    <name type="common">Spreading-leaved earth moss</name>
    <name type="synonym">Physcomitrella patens</name>
    <dbReference type="NCBI Taxonomy" id="3218"/>
    <lineage>
        <taxon>Eukaryota</taxon>
        <taxon>Viridiplantae</taxon>
        <taxon>Streptophyta</taxon>
        <taxon>Embryophyta</taxon>
        <taxon>Bryophyta</taxon>
        <taxon>Bryophytina</taxon>
        <taxon>Bryopsida</taxon>
        <taxon>Funariidae</taxon>
        <taxon>Funariales</taxon>
        <taxon>Funariaceae</taxon>
        <taxon>Physcomitrium</taxon>
    </lineage>
</organism>
<dbReference type="SUPFAM" id="SSF101447">
    <property type="entry name" value="Formin homology 2 domain (FH2 domain)"/>
    <property type="match status" value="1"/>
</dbReference>
<evidence type="ECO:0000256" key="2">
    <source>
        <dbReference type="ARBA" id="ARBA00022679"/>
    </source>
</evidence>
<protein>
    <recommendedName>
        <fullName evidence="1">xyloglucan:xyloglucosyl transferase</fullName>
        <ecNumber evidence="1">2.4.1.207</ecNumber>
    </recommendedName>
</protein>
<dbReference type="GO" id="GO:0016762">
    <property type="term" value="F:xyloglucan:xyloglucosyl transferase activity"/>
    <property type="evidence" value="ECO:0000318"/>
    <property type="project" value="GO_Central"/>
</dbReference>
<dbReference type="GO" id="GO:0009834">
    <property type="term" value="P:plant-type secondary cell wall biogenesis"/>
    <property type="evidence" value="ECO:0000318"/>
    <property type="project" value="GO_Central"/>
</dbReference>
<feature type="domain" description="GH16" evidence="8">
    <location>
        <begin position="95"/>
        <end position="332"/>
    </location>
</feature>
<evidence type="ECO:0000256" key="4">
    <source>
        <dbReference type="ARBA" id="ARBA00023295"/>
    </source>
</evidence>
<dbReference type="InterPro" id="IPR013320">
    <property type="entry name" value="ConA-like_dom_sf"/>
</dbReference>
<dbReference type="InParanoid" id="A0A7I4EIS7"/>
<evidence type="ECO:0000256" key="5">
    <source>
        <dbReference type="ARBA" id="ARBA00034022"/>
    </source>
</evidence>
<reference evidence="9" key="3">
    <citation type="submission" date="2020-12" db="UniProtKB">
        <authorList>
            <consortium name="EnsemblPlants"/>
        </authorList>
    </citation>
    <scope>IDENTIFICATION</scope>
</reference>
<dbReference type="EMBL" id="ABEU02000009">
    <property type="status" value="NOT_ANNOTATED_CDS"/>
    <property type="molecule type" value="Genomic_DNA"/>
</dbReference>
<dbReference type="GO" id="GO:0048046">
    <property type="term" value="C:apoplast"/>
    <property type="evidence" value="ECO:0007669"/>
    <property type="project" value="InterPro"/>
</dbReference>
<dbReference type="SUPFAM" id="SSF49899">
    <property type="entry name" value="Concanavalin A-like lectins/glucanases"/>
    <property type="match status" value="1"/>
</dbReference>
<evidence type="ECO:0000256" key="7">
    <source>
        <dbReference type="SAM" id="Phobius"/>
    </source>
</evidence>
<dbReference type="Gramene" id="Pp3c9_18300V3.4">
    <property type="protein sequence ID" value="Pp3c9_18300V3.4"/>
    <property type="gene ID" value="Pp3c9_18300"/>
</dbReference>
<evidence type="ECO:0000256" key="1">
    <source>
        <dbReference type="ARBA" id="ARBA00012152"/>
    </source>
</evidence>
<dbReference type="EC" id="2.4.1.207" evidence="1"/>
<dbReference type="Proteomes" id="UP000006727">
    <property type="component" value="Chromosome 9"/>
</dbReference>
<feature type="region of interest" description="Disordered" evidence="6">
    <location>
        <begin position="92"/>
        <end position="120"/>
    </location>
</feature>
<keyword evidence="2" id="KW-0808">Transferase</keyword>